<name>A0A2P2NLG1_RHIMU</name>
<sequence length="18" mass="2124">MASSTEEYCFKKKNSEIE</sequence>
<accession>A0A2P2NLG1</accession>
<reference evidence="1" key="1">
    <citation type="submission" date="2018-02" db="EMBL/GenBank/DDBJ databases">
        <title>Rhizophora mucronata_Transcriptome.</title>
        <authorList>
            <person name="Meera S.P."/>
            <person name="Sreeshan A."/>
            <person name="Augustine A."/>
        </authorList>
    </citation>
    <scope>NUCLEOTIDE SEQUENCE</scope>
    <source>
        <tissue evidence="1">Leaf</tissue>
    </source>
</reference>
<evidence type="ECO:0000313" key="1">
    <source>
        <dbReference type="EMBL" id="MBX43265.1"/>
    </source>
</evidence>
<protein>
    <submittedName>
        <fullName evidence="1">Uncharacterized protein</fullName>
    </submittedName>
</protein>
<dbReference type="AlphaFoldDB" id="A0A2P2NLG1"/>
<dbReference type="EMBL" id="GGEC01062781">
    <property type="protein sequence ID" value="MBX43265.1"/>
    <property type="molecule type" value="Transcribed_RNA"/>
</dbReference>
<organism evidence="1">
    <name type="scientific">Rhizophora mucronata</name>
    <name type="common">Asiatic mangrove</name>
    <dbReference type="NCBI Taxonomy" id="61149"/>
    <lineage>
        <taxon>Eukaryota</taxon>
        <taxon>Viridiplantae</taxon>
        <taxon>Streptophyta</taxon>
        <taxon>Embryophyta</taxon>
        <taxon>Tracheophyta</taxon>
        <taxon>Spermatophyta</taxon>
        <taxon>Magnoliopsida</taxon>
        <taxon>eudicotyledons</taxon>
        <taxon>Gunneridae</taxon>
        <taxon>Pentapetalae</taxon>
        <taxon>rosids</taxon>
        <taxon>fabids</taxon>
        <taxon>Malpighiales</taxon>
        <taxon>Rhizophoraceae</taxon>
        <taxon>Rhizophora</taxon>
    </lineage>
</organism>
<proteinExistence type="predicted"/>